<sequence length="159" mass="17148">MTAAFFRGKRRRAAAAAGAVTFGLLALSACDKPTPLATVTVGSTTVTTEAACYEKGKELGDKALNECVKDKTPKTVKVKHGDKVRVGVEPDIADKGWVAVTSGAMGPVQRTNQLKQTYTTLDGDELFVNQQMRRVEDSTILTILTKDGVWNFKLELDKG</sequence>
<evidence type="ECO:0000313" key="2">
    <source>
        <dbReference type="EMBL" id="MBB5119460.1"/>
    </source>
</evidence>
<feature type="signal peptide" evidence="1">
    <location>
        <begin position="1"/>
        <end position="28"/>
    </location>
</feature>
<reference evidence="4" key="2">
    <citation type="submission" date="2015-07" db="EMBL/GenBank/DDBJ databases">
        <authorList>
            <person name="Graham D.E."/>
            <person name="Giannone R.J."/>
            <person name="Gulvik C.A."/>
            <person name="Hettich R.L."/>
            <person name="Klingeman D.M."/>
            <person name="Mahan K.M."/>
            <person name="Parry R.J."/>
            <person name="Spain J.C."/>
        </authorList>
    </citation>
    <scope>NUCLEOTIDE SEQUENCE [LARGE SCALE GENOMIC DNA]</scope>
    <source>
        <strain evidence="4">ATCC 27428</strain>
    </source>
</reference>
<comment type="caution">
    <text evidence="3">The sequence shown here is derived from an EMBL/GenBank/DDBJ whole genome shotgun (WGS) entry which is preliminary data.</text>
</comment>
<keyword evidence="1" id="KW-0732">Signal</keyword>
<reference evidence="3" key="1">
    <citation type="submission" date="2015-07" db="EMBL/GenBank/DDBJ databases">
        <authorList>
            <person name="Noorani M."/>
        </authorList>
    </citation>
    <scope>NUCLEOTIDE SEQUENCE [LARGE SCALE GENOMIC DNA]</scope>
    <source>
        <strain evidence="3">ATCC 27428</strain>
    </source>
</reference>
<evidence type="ECO:0008006" key="6">
    <source>
        <dbReference type="Google" id="ProtNLM"/>
    </source>
</evidence>
<evidence type="ECO:0000256" key="1">
    <source>
        <dbReference type="SAM" id="SignalP"/>
    </source>
</evidence>
<feature type="chain" id="PRO_5042698022" description="Lipoprotein" evidence="1">
    <location>
        <begin position="29"/>
        <end position="159"/>
    </location>
</feature>
<name>A0A2N8NPU0_STREU</name>
<dbReference type="EMBL" id="LGUI01000011">
    <property type="protein sequence ID" value="PNE30776.1"/>
    <property type="molecule type" value="Genomic_DNA"/>
</dbReference>
<protein>
    <recommendedName>
        <fullName evidence="6">Lipoprotein</fullName>
    </recommendedName>
</protein>
<proteinExistence type="predicted"/>
<dbReference type="PROSITE" id="PS51257">
    <property type="entry name" value="PROKAR_LIPOPROTEIN"/>
    <property type="match status" value="1"/>
</dbReference>
<evidence type="ECO:0000313" key="3">
    <source>
        <dbReference type="EMBL" id="PNE30776.1"/>
    </source>
</evidence>
<dbReference type="EMBL" id="JACHJF010000008">
    <property type="protein sequence ID" value="MBB5119460.1"/>
    <property type="molecule type" value="Genomic_DNA"/>
</dbReference>
<dbReference type="Proteomes" id="UP000235945">
    <property type="component" value="Unassembled WGS sequence"/>
</dbReference>
<dbReference type="OrthoDB" id="5185019at2"/>
<dbReference type="AlphaFoldDB" id="A0A2N8NPU0"/>
<dbReference type="Proteomes" id="UP000528608">
    <property type="component" value="Unassembled WGS sequence"/>
</dbReference>
<accession>A0A2N8NPU0</accession>
<keyword evidence="4" id="KW-1185">Reference proteome</keyword>
<evidence type="ECO:0000313" key="5">
    <source>
        <dbReference type="Proteomes" id="UP000528608"/>
    </source>
</evidence>
<dbReference type="RefSeq" id="WP_146045633.1">
    <property type="nucleotide sequence ID" value="NZ_JACHJF010000008.1"/>
</dbReference>
<reference evidence="2 5" key="3">
    <citation type="submission" date="2020-08" db="EMBL/GenBank/DDBJ databases">
        <title>Genomic Encyclopedia of Type Strains, Phase III (KMG-III): the genomes of soil and plant-associated and newly described type strains.</title>
        <authorList>
            <person name="Whitman W."/>
        </authorList>
    </citation>
    <scope>NUCLEOTIDE SEQUENCE [LARGE SCALE GENOMIC DNA]</scope>
    <source>
        <strain evidence="2 5">CECT 3259</strain>
    </source>
</reference>
<organism evidence="3 4">
    <name type="scientific">Streptomyces eurocidicus</name>
    <name type="common">Streptoverticillium eurocidicus</name>
    <dbReference type="NCBI Taxonomy" id="66423"/>
    <lineage>
        <taxon>Bacteria</taxon>
        <taxon>Bacillati</taxon>
        <taxon>Actinomycetota</taxon>
        <taxon>Actinomycetes</taxon>
        <taxon>Kitasatosporales</taxon>
        <taxon>Streptomycetaceae</taxon>
        <taxon>Streptomyces</taxon>
    </lineage>
</organism>
<gene>
    <name evidence="3" type="ORF">AF335_28860</name>
    <name evidence="2" type="ORF">FHS36_002893</name>
</gene>
<evidence type="ECO:0000313" key="4">
    <source>
        <dbReference type="Proteomes" id="UP000235945"/>
    </source>
</evidence>